<organism evidence="7 8">
    <name type="scientific">Priapulus caudatus</name>
    <name type="common">Priapulid worm</name>
    <dbReference type="NCBI Taxonomy" id="37621"/>
    <lineage>
        <taxon>Eukaryota</taxon>
        <taxon>Metazoa</taxon>
        <taxon>Ecdysozoa</taxon>
        <taxon>Scalidophora</taxon>
        <taxon>Priapulida</taxon>
        <taxon>Priapulimorpha</taxon>
        <taxon>Priapulimorphida</taxon>
        <taxon>Priapulidae</taxon>
        <taxon>Priapulus</taxon>
    </lineage>
</organism>
<evidence type="ECO:0000313" key="7">
    <source>
        <dbReference type="Proteomes" id="UP000695022"/>
    </source>
</evidence>
<feature type="compositionally biased region" description="Polar residues" evidence="3">
    <location>
        <begin position="418"/>
        <end position="434"/>
    </location>
</feature>
<comment type="caution">
    <text evidence="2">Lacks conserved residue(s) required for the propagation of feature annotation.</text>
</comment>
<evidence type="ECO:0000256" key="2">
    <source>
        <dbReference type="PROSITE-ProRule" id="PRU00076"/>
    </source>
</evidence>
<dbReference type="Gene3D" id="2.170.300.10">
    <property type="entry name" value="Tie2 ligand-binding domain superfamily"/>
    <property type="match status" value="2"/>
</dbReference>
<dbReference type="InterPro" id="IPR002049">
    <property type="entry name" value="LE_dom"/>
</dbReference>
<dbReference type="RefSeq" id="XP_014674017.1">
    <property type="nucleotide sequence ID" value="XM_014818531.1"/>
</dbReference>
<sequence>MIHDVVLSLLECVRKASTRPGCAGELPRVANATRTCDHVTGVCNLHGGLARADAADLPCPDFFYGYHCRHQCECEHGASCDPVRGECMCTAGWHGNTCQLSCDEGTYGIGCTQPCDCINTDVCDPIDGTCICIGATGPNCTDRCEPLYYGNNCSEPCICQPDHSASCDPVIGKCVCTYPWSGSNCTECVRGRYGQECELICNCGSVSCDGFTGECICPSGTQGPDCNATCLSGFWGKQCRGRCAERCVHASTCHHVSGECACAPGWMGETCEQGCDVGRYGAGCVHECQCENEGSCDSATGACNCSISWSGQRCEIFAMAERDADPDEQKGALPIAVACVIGAAAIVVVILIVMVVYRRRKAAVTKQKNGDIELRNISSAASQNAPNGHAPPGPSGELPSKRRRRNRKASVEPGYKYNNPNYEQHVGSVSSSSTRPHRANSAPHRMNRGSASTTGTGNVSMSGNPIYYHSSSGSRVSDSDTDSTEHTPLTTAPPGTVIFNPLAEMSDGSPARPPDNTAHPLPPLPSNAYEYVSPPVDNRLPTLSADRPSPRPAPPPPPLEAEEREEEEEDDEGMYSVVGEWRGIVSDDPPLPPAEEEEEEEEEEDGVVYADIEDVPARAWNGDAAIEGATSGDEYDTLDLTTRQKRSVVSSGALSTASPPNIYGRLSGPGGGGSGHWSEASSQRRPSSNTSEKPEQTYEYIDPNDVKLPTKPPASPKKLPRPQKLPRSKKPSGDSDKGGAGSLPRPTPQARTYVKCPISPELPPRPRALLRAPPVDTSNRESNIYAEIPEGIIGVGLHDGTRSGDSDVTPASVDNRLSHISSGTSSVNPGDRLSQLSSGSSSVNPGDRLSQLSSGSSSVNSGDRLSQISSSSSSVNPGHRSSRSGSLSPHPPAFTESQLTGKWPPPRLPEKQGGRALSAASREEIGEEEEEEGEAPVLYDVPRTASVHSAGEQRETSDEDSRLQHSAPASAASTHLDDIPETPCSDGGATASKPHDEATLAYGGATADAFDDSVGIYANSQASASGQLYDVPRTQRHGGRANVTHM</sequence>
<feature type="disulfide bond" evidence="2">
    <location>
        <begin position="262"/>
        <end position="271"/>
    </location>
</feature>
<feature type="compositionally biased region" description="Acidic residues" evidence="3">
    <location>
        <begin position="594"/>
        <end position="614"/>
    </location>
</feature>
<evidence type="ECO:0000259" key="5">
    <source>
        <dbReference type="PROSITE" id="PS50026"/>
    </source>
</evidence>
<feature type="region of interest" description="Disordered" evidence="3">
    <location>
        <begin position="381"/>
        <end position="996"/>
    </location>
</feature>
<protein>
    <submittedName>
        <fullName evidence="8">Serine/arginine repetitive matrix protein 1-like</fullName>
    </submittedName>
</protein>
<keyword evidence="4" id="KW-0812">Transmembrane</keyword>
<dbReference type="SMART" id="SM00180">
    <property type="entry name" value="EGF_Lam"/>
    <property type="match status" value="4"/>
</dbReference>
<feature type="compositionally biased region" description="Low complexity" evidence="3">
    <location>
        <begin position="833"/>
        <end position="879"/>
    </location>
</feature>
<evidence type="ECO:0000313" key="8">
    <source>
        <dbReference type="RefSeq" id="XP_014674017.1"/>
    </source>
</evidence>
<dbReference type="PROSITE" id="PS00022">
    <property type="entry name" value="EGF_1"/>
    <property type="match status" value="3"/>
</dbReference>
<dbReference type="PANTHER" id="PTHR24043">
    <property type="entry name" value="SCAVENGER RECEPTOR CLASS F"/>
    <property type="match status" value="1"/>
</dbReference>
<dbReference type="Proteomes" id="UP000695022">
    <property type="component" value="Unplaced"/>
</dbReference>
<keyword evidence="1 2" id="KW-0245">EGF-like domain</keyword>
<evidence type="ECO:0000256" key="4">
    <source>
        <dbReference type="SAM" id="Phobius"/>
    </source>
</evidence>
<feature type="compositionally biased region" description="Acidic residues" evidence="3">
    <location>
        <begin position="560"/>
        <end position="573"/>
    </location>
</feature>
<dbReference type="CDD" id="cd00055">
    <property type="entry name" value="EGF_Lam"/>
    <property type="match status" value="2"/>
</dbReference>
<dbReference type="PRINTS" id="PR00011">
    <property type="entry name" value="EGFLAMININ"/>
</dbReference>
<name>A0ABM1EP96_PRICU</name>
<dbReference type="PROSITE" id="PS01248">
    <property type="entry name" value="EGF_LAM_1"/>
    <property type="match status" value="1"/>
</dbReference>
<feature type="disulfide bond" evidence="2">
    <location>
        <begin position="243"/>
        <end position="253"/>
    </location>
</feature>
<accession>A0ABM1EP96</accession>
<evidence type="ECO:0000256" key="1">
    <source>
        <dbReference type="ARBA" id="ARBA00022536"/>
    </source>
</evidence>
<dbReference type="PANTHER" id="PTHR24043:SF8">
    <property type="entry name" value="EGF-LIKE DOMAIN-CONTAINING PROTEIN"/>
    <property type="match status" value="1"/>
</dbReference>
<dbReference type="Pfam" id="PF00053">
    <property type="entry name" value="EGF_laminin"/>
    <property type="match status" value="2"/>
</dbReference>
<feature type="compositionally biased region" description="Polar residues" evidence="3">
    <location>
        <begin position="818"/>
        <end position="828"/>
    </location>
</feature>
<feature type="compositionally biased region" description="Basic and acidic residues" evidence="3">
    <location>
        <begin position="951"/>
        <end position="963"/>
    </location>
</feature>
<feature type="compositionally biased region" description="Polar residues" evidence="3">
    <location>
        <begin position="647"/>
        <end position="659"/>
    </location>
</feature>
<feature type="compositionally biased region" description="Basic residues" evidence="3">
    <location>
        <begin position="718"/>
        <end position="730"/>
    </location>
</feature>
<dbReference type="SMART" id="SM00181">
    <property type="entry name" value="EGF"/>
    <property type="match status" value="4"/>
</dbReference>
<evidence type="ECO:0000259" key="6">
    <source>
        <dbReference type="PROSITE" id="PS50868"/>
    </source>
</evidence>
<dbReference type="InterPro" id="IPR042635">
    <property type="entry name" value="MEGF10/SREC1/2-like"/>
</dbReference>
<dbReference type="InterPro" id="IPR000742">
    <property type="entry name" value="EGF"/>
</dbReference>
<proteinExistence type="predicted"/>
<feature type="region of interest" description="Disordered" evidence="3">
    <location>
        <begin position="1021"/>
        <end position="1046"/>
    </location>
</feature>
<feature type="domain" description="Post-SET" evidence="6">
    <location>
        <begin position="197"/>
        <end position="213"/>
    </location>
</feature>
<keyword evidence="7" id="KW-1185">Reference proteome</keyword>
<reference evidence="8" key="1">
    <citation type="submission" date="2025-08" db="UniProtKB">
        <authorList>
            <consortium name="RefSeq"/>
        </authorList>
    </citation>
    <scope>IDENTIFICATION</scope>
</reference>
<keyword evidence="4" id="KW-0472">Membrane</keyword>
<feature type="domain" description="EGF-like" evidence="5">
    <location>
        <begin position="240"/>
        <end position="272"/>
    </location>
</feature>
<feature type="transmembrane region" description="Helical" evidence="4">
    <location>
        <begin position="332"/>
        <end position="357"/>
    </location>
</feature>
<feature type="compositionally biased region" description="Acidic residues" evidence="3">
    <location>
        <begin position="925"/>
        <end position="934"/>
    </location>
</feature>
<feature type="compositionally biased region" description="Pro residues" evidence="3">
    <location>
        <begin position="550"/>
        <end position="559"/>
    </location>
</feature>
<evidence type="ECO:0000256" key="3">
    <source>
        <dbReference type="SAM" id="MobiDB-lite"/>
    </source>
</evidence>
<keyword evidence="4" id="KW-1133">Transmembrane helix</keyword>
<dbReference type="PROSITE" id="PS50026">
    <property type="entry name" value="EGF_3"/>
    <property type="match status" value="1"/>
</dbReference>
<keyword evidence="2" id="KW-1015">Disulfide bond</keyword>
<dbReference type="InterPro" id="IPR003616">
    <property type="entry name" value="Post-SET_dom"/>
</dbReference>
<gene>
    <name evidence="8" type="primary">LOC106814233</name>
</gene>
<dbReference type="GeneID" id="106814233"/>
<feature type="compositionally biased region" description="Polar residues" evidence="3">
    <location>
        <begin position="449"/>
        <end position="463"/>
    </location>
</feature>
<dbReference type="PROSITE" id="PS50868">
    <property type="entry name" value="POST_SET"/>
    <property type="match status" value="1"/>
</dbReference>